<feature type="transmembrane region" description="Helical" evidence="2">
    <location>
        <begin position="156"/>
        <end position="178"/>
    </location>
</feature>
<accession>A0A2H3BEG2</accession>
<evidence type="ECO:0000256" key="1">
    <source>
        <dbReference type="SAM" id="MobiDB-lite"/>
    </source>
</evidence>
<reference evidence="4" key="1">
    <citation type="journal article" date="2017" name="Nat. Ecol. Evol.">
        <title>Genome expansion and lineage-specific genetic innovations in the forest pathogenic fungi Armillaria.</title>
        <authorList>
            <person name="Sipos G."/>
            <person name="Prasanna A.N."/>
            <person name="Walter M.C."/>
            <person name="O'Connor E."/>
            <person name="Balint B."/>
            <person name="Krizsan K."/>
            <person name="Kiss B."/>
            <person name="Hess J."/>
            <person name="Varga T."/>
            <person name="Slot J."/>
            <person name="Riley R."/>
            <person name="Boka B."/>
            <person name="Rigling D."/>
            <person name="Barry K."/>
            <person name="Lee J."/>
            <person name="Mihaltcheva S."/>
            <person name="LaButti K."/>
            <person name="Lipzen A."/>
            <person name="Waldron R."/>
            <person name="Moloney N.M."/>
            <person name="Sperisen C."/>
            <person name="Kredics L."/>
            <person name="Vagvoelgyi C."/>
            <person name="Patrignani A."/>
            <person name="Fitzpatrick D."/>
            <person name="Nagy I."/>
            <person name="Doyle S."/>
            <person name="Anderson J.B."/>
            <person name="Grigoriev I.V."/>
            <person name="Gueldener U."/>
            <person name="Muensterkoetter M."/>
            <person name="Nagy L.G."/>
        </authorList>
    </citation>
    <scope>NUCLEOTIDE SEQUENCE [LARGE SCALE GENOMIC DNA]</scope>
    <source>
        <strain evidence="4">28-4</strain>
    </source>
</reference>
<keyword evidence="2" id="KW-0812">Transmembrane</keyword>
<keyword evidence="2" id="KW-1133">Transmembrane helix</keyword>
<protein>
    <submittedName>
        <fullName evidence="3">Uncharacterized protein</fullName>
    </submittedName>
</protein>
<feature type="region of interest" description="Disordered" evidence="1">
    <location>
        <begin position="246"/>
        <end position="270"/>
    </location>
</feature>
<keyword evidence="2" id="KW-0472">Membrane</keyword>
<name>A0A2H3BEG2_9AGAR</name>
<dbReference type="EMBL" id="KZ293451">
    <property type="protein sequence ID" value="PBK64438.1"/>
    <property type="molecule type" value="Genomic_DNA"/>
</dbReference>
<dbReference type="CDD" id="cd12087">
    <property type="entry name" value="TM_EGFR-like"/>
    <property type="match status" value="1"/>
</dbReference>
<evidence type="ECO:0000256" key="2">
    <source>
        <dbReference type="SAM" id="Phobius"/>
    </source>
</evidence>
<sequence>MALTLNITLDSTPEAFQSIPISLRWEHDDPLDFVLGAFSNFPGINLVMIVTANQVVEDFTEDRIVDMTFNYTSPSRDDCTLIAWLQAPDIDSEPRNNFAVSEPFTVKTAKHTSTSITIKPTIPTTVSGTASSVSGGIPSSTTVSNIQPKPTSRTGAVVGGVLCLLAVGCIASCTYVFIRRRKSKGPTLIALLLKSSNTSFPQEHETQALPEVMRARLEEETARMREEITALMNQIGRMEAGYRCSPPPSYRSASNYSSSNVSNSSRSFRV</sequence>
<gene>
    <name evidence="3" type="ORF">ARMSODRAFT_1087867</name>
</gene>
<dbReference type="AlphaFoldDB" id="A0A2H3BEG2"/>
<organism evidence="3 4">
    <name type="scientific">Armillaria solidipes</name>
    <dbReference type="NCBI Taxonomy" id="1076256"/>
    <lineage>
        <taxon>Eukaryota</taxon>
        <taxon>Fungi</taxon>
        <taxon>Dikarya</taxon>
        <taxon>Basidiomycota</taxon>
        <taxon>Agaricomycotina</taxon>
        <taxon>Agaricomycetes</taxon>
        <taxon>Agaricomycetidae</taxon>
        <taxon>Agaricales</taxon>
        <taxon>Marasmiineae</taxon>
        <taxon>Physalacriaceae</taxon>
        <taxon>Armillaria</taxon>
    </lineage>
</organism>
<feature type="compositionally biased region" description="Low complexity" evidence="1">
    <location>
        <begin position="250"/>
        <end position="270"/>
    </location>
</feature>
<evidence type="ECO:0000313" key="4">
    <source>
        <dbReference type="Proteomes" id="UP000218334"/>
    </source>
</evidence>
<dbReference type="Proteomes" id="UP000218334">
    <property type="component" value="Unassembled WGS sequence"/>
</dbReference>
<evidence type="ECO:0000313" key="3">
    <source>
        <dbReference type="EMBL" id="PBK64438.1"/>
    </source>
</evidence>
<proteinExistence type="predicted"/>
<keyword evidence="4" id="KW-1185">Reference proteome</keyword>